<feature type="region of interest" description="Disordered" evidence="1">
    <location>
        <begin position="39"/>
        <end position="80"/>
    </location>
</feature>
<evidence type="ECO:0000256" key="1">
    <source>
        <dbReference type="SAM" id="MobiDB-lite"/>
    </source>
</evidence>
<comment type="caution">
    <text evidence="2">The sequence shown here is derived from an EMBL/GenBank/DDBJ whole genome shotgun (WGS) entry which is preliminary data.</text>
</comment>
<gene>
    <name evidence="2" type="ORF">PIB30_063229</name>
</gene>
<dbReference type="Proteomes" id="UP001341840">
    <property type="component" value="Unassembled WGS sequence"/>
</dbReference>
<name>A0ABU6SLC5_9FABA</name>
<protein>
    <submittedName>
        <fullName evidence="2">Uncharacterized protein</fullName>
    </submittedName>
</protein>
<feature type="compositionally biased region" description="Polar residues" evidence="1">
    <location>
        <begin position="40"/>
        <end position="56"/>
    </location>
</feature>
<evidence type="ECO:0000313" key="2">
    <source>
        <dbReference type="EMBL" id="MED6137241.1"/>
    </source>
</evidence>
<feature type="compositionally biased region" description="Pro residues" evidence="1">
    <location>
        <begin position="71"/>
        <end position="80"/>
    </location>
</feature>
<evidence type="ECO:0000313" key="3">
    <source>
        <dbReference type="Proteomes" id="UP001341840"/>
    </source>
</evidence>
<reference evidence="2 3" key="1">
    <citation type="journal article" date="2023" name="Plants (Basel)">
        <title>Bridging the Gap: Combining Genomics and Transcriptomics Approaches to Understand Stylosanthes scabra, an Orphan Legume from the Brazilian Caatinga.</title>
        <authorList>
            <person name="Ferreira-Neto J.R.C."/>
            <person name="da Silva M.D."/>
            <person name="Binneck E."/>
            <person name="de Melo N.F."/>
            <person name="da Silva R.H."/>
            <person name="de Melo A.L.T.M."/>
            <person name="Pandolfi V."/>
            <person name="Bustamante F.O."/>
            <person name="Brasileiro-Vidal A.C."/>
            <person name="Benko-Iseppon A.M."/>
        </authorList>
    </citation>
    <scope>NUCLEOTIDE SEQUENCE [LARGE SCALE GENOMIC DNA]</scope>
    <source>
        <tissue evidence="2">Leaves</tissue>
    </source>
</reference>
<keyword evidence="3" id="KW-1185">Reference proteome</keyword>
<organism evidence="2 3">
    <name type="scientific">Stylosanthes scabra</name>
    <dbReference type="NCBI Taxonomy" id="79078"/>
    <lineage>
        <taxon>Eukaryota</taxon>
        <taxon>Viridiplantae</taxon>
        <taxon>Streptophyta</taxon>
        <taxon>Embryophyta</taxon>
        <taxon>Tracheophyta</taxon>
        <taxon>Spermatophyta</taxon>
        <taxon>Magnoliopsida</taxon>
        <taxon>eudicotyledons</taxon>
        <taxon>Gunneridae</taxon>
        <taxon>Pentapetalae</taxon>
        <taxon>rosids</taxon>
        <taxon>fabids</taxon>
        <taxon>Fabales</taxon>
        <taxon>Fabaceae</taxon>
        <taxon>Papilionoideae</taxon>
        <taxon>50 kb inversion clade</taxon>
        <taxon>dalbergioids sensu lato</taxon>
        <taxon>Dalbergieae</taxon>
        <taxon>Pterocarpus clade</taxon>
        <taxon>Stylosanthes</taxon>
    </lineage>
</organism>
<sequence>MIPTRALSNYSLVMERENTDSTTIAAAPEINTEQVIPLLHSQQEGKSNTNLSSKSCADNEELPMDTNSSPPTEPPTCSPE</sequence>
<dbReference type="EMBL" id="JASCZI010061014">
    <property type="protein sequence ID" value="MED6137241.1"/>
    <property type="molecule type" value="Genomic_DNA"/>
</dbReference>
<proteinExistence type="predicted"/>
<accession>A0ABU6SLC5</accession>